<keyword evidence="3" id="KW-0479">Metal-binding</keyword>
<feature type="region of interest" description="Disordered" evidence="9">
    <location>
        <begin position="395"/>
        <end position="426"/>
    </location>
</feature>
<evidence type="ECO:0000256" key="8">
    <source>
        <dbReference type="RuleBase" id="RU003785"/>
    </source>
</evidence>
<reference evidence="11 12" key="1">
    <citation type="journal article" date="2017" name="Curr. Biol.">
        <title>Genome architecture and evolution of a unichromosomal asexual nematode.</title>
        <authorList>
            <person name="Fradin H."/>
            <person name="Zegar C."/>
            <person name="Gutwein M."/>
            <person name="Lucas J."/>
            <person name="Kovtun M."/>
            <person name="Corcoran D."/>
            <person name="Baugh L.R."/>
            <person name="Kiontke K."/>
            <person name="Gunsalus K."/>
            <person name="Fitch D.H."/>
            <person name="Piano F."/>
        </authorList>
    </citation>
    <scope>NUCLEOTIDE SEQUENCE [LARGE SCALE GENOMIC DNA]</scope>
    <source>
        <strain evidence="11">PF1309</strain>
    </source>
</reference>
<proteinExistence type="inferred from homology"/>
<evidence type="ECO:0000256" key="2">
    <source>
        <dbReference type="ARBA" id="ARBA00022679"/>
    </source>
</evidence>
<dbReference type="SUPFAM" id="SSF57667">
    <property type="entry name" value="beta-beta-alpha zinc fingers"/>
    <property type="match status" value="1"/>
</dbReference>
<keyword evidence="6" id="KW-0862">Zinc</keyword>
<gene>
    <name evidence="11" type="ORF">WR25_04844</name>
</gene>
<name>A0A2A2K7C5_9BILA</name>
<evidence type="ECO:0000256" key="5">
    <source>
        <dbReference type="ARBA" id="ARBA00022771"/>
    </source>
</evidence>
<dbReference type="InterPro" id="IPR018022">
    <property type="entry name" value="IPT"/>
</dbReference>
<organism evidence="11 12">
    <name type="scientific">Diploscapter pachys</name>
    <dbReference type="NCBI Taxonomy" id="2018661"/>
    <lineage>
        <taxon>Eukaryota</taxon>
        <taxon>Metazoa</taxon>
        <taxon>Ecdysozoa</taxon>
        <taxon>Nematoda</taxon>
        <taxon>Chromadorea</taxon>
        <taxon>Rhabditida</taxon>
        <taxon>Rhabditina</taxon>
        <taxon>Rhabditomorpha</taxon>
        <taxon>Rhabditoidea</taxon>
        <taxon>Rhabditidae</taxon>
        <taxon>Diploscapter</taxon>
    </lineage>
</organism>
<dbReference type="Pfam" id="PF01715">
    <property type="entry name" value="IPPT"/>
    <property type="match status" value="1"/>
</dbReference>
<dbReference type="HAMAP" id="MF_00185">
    <property type="entry name" value="IPP_trans"/>
    <property type="match status" value="1"/>
</dbReference>
<dbReference type="InterPro" id="IPR039657">
    <property type="entry name" value="Dimethylallyltransferase"/>
</dbReference>
<dbReference type="InterPro" id="IPR022755">
    <property type="entry name" value="Znf_C2H2_jaz"/>
</dbReference>
<dbReference type="InterPro" id="IPR027417">
    <property type="entry name" value="P-loop_NTPase"/>
</dbReference>
<dbReference type="AlphaFoldDB" id="A0A2A2K7C5"/>
<dbReference type="Gene3D" id="3.30.160.60">
    <property type="entry name" value="Classic Zinc Finger"/>
    <property type="match status" value="1"/>
</dbReference>
<dbReference type="Pfam" id="PF12171">
    <property type="entry name" value="zf-C2H2_jaz"/>
    <property type="match status" value="1"/>
</dbReference>
<evidence type="ECO:0000256" key="7">
    <source>
        <dbReference type="ARBA" id="ARBA00022840"/>
    </source>
</evidence>
<dbReference type="GO" id="GO:0052381">
    <property type="term" value="F:tRNA dimethylallyltransferase activity"/>
    <property type="evidence" value="ECO:0007669"/>
    <property type="project" value="InterPro"/>
</dbReference>
<keyword evidence="4 8" id="KW-0547">Nucleotide-binding</keyword>
<dbReference type="InterPro" id="IPR036236">
    <property type="entry name" value="Znf_C2H2_sf"/>
</dbReference>
<comment type="caution">
    <text evidence="11">The sequence shown here is derived from an EMBL/GenBank/DDBJ whole genome shotgun (WGS) entry which is preliminary data.</text>
</comment>
<dbReference type="EMBL" id="LIAE01009411">
    <property type="protein sequence ID" value="PAV69887.1"/>
    <property type="molecule type" value="Genomic_DNA"/>
</dbReference>
<evidence type="ECO:0000259" key="10">
    <source>
        <dbReference type="Pfam" id="PF12171"/>
    </source>
</evidence>
<dbReference type="GO" id="GO:0008270">
    <property type="term" value="F:zinc ion binding"/>
    <property type="evidence" value="ECO:0007669"/>
    <property type="project" value="UniProtKB-KW"/>
</dbReference>
<dbReference type="Gene3D" id="3.40.50.300">
    <property type="entry name" value="P-loop containing nucleotide triphosphate hydrolases"/>
    <property type="match status" value="1"/>
</dbReference>
<dbReference type="GO" id="GO:0006400">
    <property type="term" value="P:tRNA modification"/>
    <property type="evidence" value="ECO:0007669"/>
    <property type="project" value="TreeGrafter"/>
</dbReference>
<dbReference type="OrthoDB" id="775260at2759"/>
<dbReference type="GO" id="GO:0005739">
    <property type="term" value="C:mitochondrion"/>
    <property type="evidence" value="ECO:0007669"/>
    <property type="project" value="TreeGrafter"/>
</dbReference>
<dbReference type="GO" id="GO:0005524">
    <property type="term" value="F:ATP binding"/>
    <property type="evidence" value="ECO:0007669"/>
    <property type="project" value="UniProtKB-KW"/>
</dbReference>
<keyword evidence="2 8" id="KW-0808">Transferase</keyword>
<keyword evidence="12" id="KW-1185">Reference proteome</keyword>
<evidence type="ECO:0000256" key="4">
    <source>
        <dbReference type="ARBA" id="ARBA00022741"/>
    </source>
</evidence>
<dbReference type="Gene3D" id="1.10.20.140">
    <property type="match status" value="1"/>
</dbReference>
<evidence type="ECO:0000313" key="11">
    <source>
        <dbReference type="EMBL" id="PAV69887.1"/>
    </source>
</evidence>
<keyword evidence="7 8" id="KW-0067">ATP-binding</keyword>
<keyword evidence="5" id="KW-0863">Zinc-finger</keyword>
<feature type="domain" description="Zinc finger double-stranded RNA binding" evidence="10">
    <location>
        <begin position="369"/>
        <end position="394"/>
    </location>
</feature>
<evidence type="ECO:0000256" key="9">
    <source>
        <dbReference type="SAM" id="MobiDB-lite"/>
    </source>
</evidence>
<dbReference type="PANTHER" id="PTHR11088">
    <property type="entry name" value="TRNA DIMETHYLALLYLTRANSFERASE"/>
    <property type="match status" value="1"/>
</dbReference>
<evidence type="ECO:0000256" key="3">
    <source>
        <dbReference type="ARBA" id="ARBA00022723"/>
    </source>
</evidence>
<evidence type="ECO:0000256" key="6">
    <source>
        <dbReference type="ARBA" id="ARBA00022833"/>
    </source>
</evidence>
<protein>
    <recommendedName>
        <fullName evidence="10">Zinc finger double-stranded RNA binding domain-containing protein</fullName>
    </recommendedName>
</protein>
<dbReference type="PANTHER" id="PTHR11088:SF89">
    <property type="entry name" value="TRNA DIMETHYLALLYLTRANSFERASE"/>
    <property type="match status" value="1"/>
</dbReference>
<comment type="similarity">
    <text evidence="1 8">Belongs to the IPP transferase family.</text>
</comment>
<dbReference type="NCBIfam" id="TIGR00174">
    <property type="entry name" value="miaA"/>
    <property type="match status" value="1"/>
</dbReference>
<dbReference type="STRING" id="2018661.A0A2A2K7C5"/>
<feature type="compositionally biased region" description="Basic and acidic residues" evidence="9">
    <location>
        <begin position="402"/>
        <end position="426"/>
    </location>
</feature>
<evidence type="ECO:0000313" key="12">
    <source>
        <dbReference type="Proteomes" id="UP000218231"/>
    </source>
</evidence>
<evidence type="ECO:0000256" key="1">
    <source>
        <dbReference type="ARBA" id="ARBA00005842"/>
    </source>
</evidence>
<accession>A0A2A2K7C5</accession>
<dbReference type="SUPFAM" id="SSF52540">
    <property type="entry name" value="P-loop containing nucleoside triphosphate hydrolases"/>
    <property type="match status" value="1"/>
</dbReference>
<sequence length="426" mass="49408">MRNRFWSLLEKFLHPSVRSYRGKMRENPAIFVIGCTGTGKSDLGVAIAKQLNGEVISADSMQFYKGLDIATNKITPEEAEGIPHHMMSFLDPSTSSYNVHLFRKSCLEIIGVESLLFDDNIIPTGSHYDGKSEKMFRDKLEELSNDELYEYLKKVDPDWAQHVHPNNRLRVLRAIEIYLSSGKRKSEFLAEQGAGGKQIGGKLRWTDSLVLFLDANTNVLEQRLDKRVEKMIAAGLKDEIHDYSEHLQSEEYGIMQCIGLKEFMPYLKLSNEERTSDEGNKKFEQGCELMKLRTRQYSRKQRHWFDNRLAVKRRPDAQVPIVRKLDTSDKNTFISEGLNIVKQWMQGDEYTEVKEVTDDVQGSDGSLMHYCEICDRRISGRKSWLSHVNGKNHKYLRSRKKRMEEEKLRKEQESQQKEEDKEAVAN</sequence>
<dbReference type="Proteomes" id="UP000218231">
    <property type="component" value="Unassembled WGS sequence"/>
</dbReference>